<comment type="caution">
    <text evidence="1">The sequence shown here is derived from an EMBL/GenBank/DDBJ whole genome shotgun (WGS) entry which is preliminary data.</text>
</comment>
<evidence type="ECO:0000313" key="1">
    <source>
        <dbReference type="EMBL" id="KAK9986240.1"/>
    </source>
</evidence>
<dbReference type="EMBL" id="JAZDWU010000011">
    <property type="protein sequence ID" value="KAK9986240.1"/>
    <property type="molecule type" value="Genomic_DNA"/>
</dbReference>
<gene>
    <name evidence="1" type="ORF">SO802_031191</name>
</gene>
<dbReference type="Proteomes" id="UP001459277">
    <property type="component" value="Unassembled WGS sequence"/>
</dbReference>
<reference evidence="1 2" key="1">
    <citation type="submission" date="2024-01" db="EMBL/GenBank/DDBJ databases">
        <title>A telomere-to-telomere, gap-free genome of sweet tea (Lithocarpus litseifolius).</title>
        <authorList>
            <person name="Zhou J."/>
        </authorList>
    </citation>
    <scope>NUCLEOTIDE SEQUENCE [LARGE SCALE GENOMIC DNA]</scope>
    <source>
        <strain evidence="1">Zhou-2022a</strain>
        <tissue evidence="1">Leaf</tissue>
    </source>
</reference>
<organism evidence="1 2">
    <name type="scientific">Lithocarpus litseifolius</name>
    <dbReference type="NCBI Taxonomy" id="425828"/>
    <lineage>
        <taxon>Eukaryota</taxon>
        <taxon>Viridiplantae</taxon>
        <taxon>Streptophyta</taxon>
        <taxon>Embryophyta</taxon>
        <taxon>Tracheophyta</taxon>
        <taxon>Spermatophyta</taxon>
        <taxon>Magnoliopsida</taxon>
        <taxon>eudicotyledons</taxon>
        <taxon>Gunneridae</taxon>
        <taxon>Pentapetalae</taxon>
        <taxon>rosids</taxon>
        <taxon>fabids</taxon>
        <taxon>Fagales</taxon>
        <taxon>Fagaceae</taxon>
        <taxon>Lithocarpus</taxon>
    </lineage>
</organism>
<dbReference type="PANTHER" id="PTHR31900:SF30">
    <property type="entry name" value="SUPERFAMILY PROTEIN, PUTATIVE-RELATED"/>
    <property type="match status" value="1"/>
</dbReference>
<name>A0AAW2BJR7_9ROSI</name>
<evidence type="ECO:0000313" key="2">
    <source>
        <dbReference type="Proteomes" id="UP001459277"/>
    </source>
</evidence>
<proteinExistence type="predicted"/>
<accession>A0AAW2BJR7</accession>
<keyword evidence="2" id="KW-1185">Reference proteome</keyword>
<sequence>MEISKMEMEMEMEMEMKLRRWSYNCAFVGVTIVIHSMLTHGSPSSKYRFQINTPALEYFHFRGYLNGNDVLENLPNVVESVVQIEGCDRINDYAKRAWDFVGNLCNEISMELSTVTAQILCHGSNHENSPTFRNLSSLKFCGDIWHEWCAWHAVRLLLCRAPELQTLVFERSFLLGSNLDNPNPCL</sequence>
<dbReference type="AlphaFoldDB" id="A0AAW2BJR7"/>
<dbReference type="InterPro" id="IPR050232">
    <property type="entry name" value="FBL13/AtMIF1-like"/>
</dbReference>
<dbReference type="PANTHER" id="PTHR31900">
    <property type="entry name" value="F-BOX/RNI SUPERFAMILY PROTEIN-RELATED"/>
    <property type="match status" value="1"/>
</dbReference>
<protein>
    <submittedName>
        <fullName evidence="1">Uncharacterized protein</fullName>
    </submittedName>
</protein>